<keyword evidence="2 4" id="KW-0378">Hydrolase</keyword>
<dbReference type="GO" id="GO:0004806">
    <property type="term" value="F:triacylglycerol lipase activity"/>
    <property type="evidence" value="ECO:0007669"/>
    <property type="project" value="TreeGrafter"/>
</dbReference>
<dbReference type="OrthoDB" id="9806180at2"/>
<dbReference type="SUPFAM" id="SSF53474">
    <property type="entry name" value="alpha/beta-Hydrolases"/>
    <property type="match status" value="1"/>
</dbReference>
<feature type="domain" description="Alpha/beta hydrolase fold-3" evidence="3">
    <location>
        <begin position="79"/>
        <end position="280"/>
    </location>
</feature>
<evidence type="ECO:0000259" key="3">
    <source>
        <dbReference type="Pfam" id="PF07859"/>
    </source>
</evidence>
<dbReference type="STRING" id="910964.GEAM_1283"/>
<keyword evidence="5" id="KW-1185">Reference proteome</keyword>
<dbReference type="Pfam" id="PF07859">
    <property type="entry name" value="Abhydrolase_3"/>
    <property type="match status" value="1"/>
</dbReference>
<dbReference type="RefSeq" id="WP_034789650.1">
    <property type="nucleotide sequence ID" value="NZ_JMPJ01000038.1"/>
</dbReference>
<dbReference type="EMBL" id="JMPJ01000038">
    <property type="protein sequence ID" value="KFC83213.1"/>
    <property type="molecule type" value="Genomic_DNA"/>
</dbReference>
<evidence type="ECO:0000256" key="1">
    <source>
        <dbReference type="ARBA" id="ARBA00010515"/>
    </source>
</evidence>
<proteinExistence type="inferred from homology"/>
<dbReference type="Proteomes" id="UP000028640">
    <property type="component" value="Unassembled WGS sequence"/>
</dbReference>
<dbReference type="PANTHER" id="PTHR48081:SF30">
    <property type="entry name" value="ACETYL-HYDROLASE LIPR-RELATED"/>
    <property type="match status" value="1"/>
</dbReference>
<protein>
    <submittedName>
        <fullName evidence="4">Alpha/beta hydrolase</fullName>
        <ecNumber evidence="4">3.-.-.-</ecNumber>
    </submittedName>
</protein>
<accession>A0A085GHL8</accession>
<sequence length="309" mass="33081">MLNQKTQAALAESNQILSALGPVLRGDNSASDIHQVRAAYNAMQAKQPHPEDVSLTSVDMGGVPGLLITPDELKTDAVVMYIHGGGYLVGSPEGYAGIGGNYAKLVGARVYLPDYRLAPEHPFPAPIHDVLRAYEWLLEQGIAGKSIVLAGESAGGAMVVSVMVAARNKGLALPAGGVAISPWANLEHTGASMFNRDGYDPACSRESLNLLARSFLGDALPNHPMASPVFADVTELPPIMIQIGENEVMLSDAMRLATHLGDHRVRVTLEVWPGMFHAWHFYATILPEAMQAMTNSARFIEQVLQGDAH</sequence>
<comment type="similarity">
    <text evidence="1">Belongs to the 'GDXG' lipolytic enzyme family.</text>
</comment>
<name>A0A085GHL8_EWIA3</name>
<dbReference type="PANTHER" id="PTHR48081">
    <property type="entry name" value="AB HYDROLASE SUPERFAMILY PROTEIN C4A8.06C"/>
    <property type="match status" value="1"/>
</dbReference>
<dbReference type="GeneID" id="78379623"/>
<organism evidence="4 5">
    <name type="scientific">Ewingella americana (strain ATCC 33852 / DSM 4580 / CCUG 14506 / JCM 5911 / LMG 7869 / NCTC 12157 / CDC 1468-78)</name>
    <dbReference type="NCBI Taxonomy" id="910964"/>
    <lineage>
        <taxon>Bacteria</taxon>
        <taxon>Pseudomonadati</taxon>
        <taxon>Pseudomonadota</taxon>
        <taxon>Gammaproteobacteria</taxon>
        <taxon>Enterobacterales</taxon>
        <taxon>Yersiniaceae</taxon>
        <taxon>Ewingella</taxon>
    </lineage>
</organism>
<dbReference type="InterPro" id="IPR029058">
    <property type="entry name" value="AB_hydrolase_fold"/>
</dbReference>
<dbReference type="EC" id="3.-.-.-" evidence="4"/>
<dbReference type="InterPro" id="IPR013094">
    <property type="entry name" value="AB_hydrolase_3"/>
</dbReference>
<reference evidence="4 5" key="1">
    <citation type="submission" date="2014-05" db="EMBL/GenBank/DDBJ databases">
        <title>ATOL: Assembling a taxonomically balanced genome-scale reconstruction of the evolutionary history of the Enterobacteriaceae.</title>
        <authorList>
            <person name="Plunkett G.III."/>
            <person name="Neeno-Eckwall E.C."/>
            <person name="Glasner J.D."/>
            <person name="Perna N.T."/>
        </authorList>
    </citation>
    <scope>NUCLEOTIDE SEQUENCE [LARGE SCALE GENOMIC DNA]</scope>
    <source>
        <strain evidence="4 5">ATCC 33852</strain>
    </source>
</reference>
<dbReference type="AlphaFoldDB" id="A0A085GHL8"/>
<gene>
    <name evidence="4" type="ORF">GEAM_1283</name>
</gene>
<dbReference type="Gene3D" id="3.40.50.1820">
    <property type="entry name" value="alpha/beta hydrolase"/>
    <property type="match status" value="1"/>
</dbReference>
<dbReference type="eggNOG" id="COG0657">
    <property type="taxonomic scope" value="Bacteria"/>
</dbReference>
<evidence type="ECO:0000313" key="5">
    <source>
        <dbReference type="Proteomes" id="UP000028640"/>
    </source>
</evidence>
<dbReference type="InterPro" id="IPR050300">
    <property type="entry name" value="GDXG_lipolytic_enzyme"/>
</dbReference>
<evidence type="ECO:0000256" key="2">
    <source>
        <dbReference type="ARBA" id="ARBA00022801"/>
    </source>
</evidence>
<evidence type="ECO:0000313" key="4">
    <source>
        <dbReference type="EMBL" id="KFC83213.1"/>
    </source>
</evidence>
<comment type="caution">
    <text evidence="4">The sequence shown here is derived from an EMBL/GenBank/DDBJ whole genome shotgun (WGS) entry which is preliminary data.</text>
</comment>